<dbReference type="GO" id="GO:0055085">
    <property type="term" value="P:transmembrane transport"/>
    <property type="evidence" value="ECO:0007669"/>
    <property type="project" value="InterPro"/>
</dbReference>
<dbReference type="RefSeq" id="WP_152063655.1">
    <property type="nucleotide sequence ID" value="NZ_CABWIC010000011.1"/>
</dbReference>
<accession>A0A5K1J5H0</accession>
<keyword evidence="1 10" id="KW-0813">Transport</keyword>
<keyword evidence="7 10" id="KW-0249">Electron transport</keyword>
<feature type="transmembrane region" description="Helical" evidence="10">
    <location>
        <begin position="174"/>
        <end position="195"/>
    </location>
</feature>
<name>A0A5K1J5H0_9ACTN</name>
<dbReference type="PANTHER" id="PTHR30578">
    <property type="entry name" value="ELECTRON TRANSPORT COMPLEX PROTEIN RNFD"/>
    <property type="match status" value="1"/>
</dbReference>
<reference evidence="11 12" key="1">
    <citation type="submission" date="2019-10" db="EMBL/GenBank/DDBJ databases">
        <authorList>
            <person name="Wolf R A."/>
        </authorList>
    </citation>
    <scope>NUCLEOTIDE SEQUENCE [LARGE SCALE GENOMIC DNA]</scope>
    <source>
        <strain evidence="11">Collinsella_intestinalis_DSM_13632</strain>
    </source>
</reference>
<feature type="transmembrane region" description="Helical" evidence="10">
    <location>
        <begin position="226"/>
        <end position="243"/>
    </location>
</feature>
<proteinExistence type="inferred from homology"/>
<comment type="similarity">
    <text evidence="10">Belongs to the NqrB/RnfD family.</text>
</comment>
<keyword evidence="6 10" id="KW-1278">Translocase</keyword>
<evidence type="ECO:0000256" key="9">
    <source>
        <dbReference type="ARBA" id="ARBA00023136"/>
    </source>
</evidence>
<evidence type="ECO:0000256" key="7">
    <source>
        <dbReference type="ARBA" id="ARBA00022982"/>
    </source>
</evidence>
<comment type="subcellular location">
    <subcellularLocation>
        <location evidence="10">Cell membrane</location>
        <topology evidence="10">Multi-pass membrane protein</topology>
    </subcellularLocation>
</comment>
<evidence type="ECO:0000256" key="10">
    <source>
        <dbReference type="HAMAP-Rule" id="MF_00462"/>
    </source>
</evidence>
<feature type="transmembrane region" description="Helical" evidence="10">
    <location>
        <begin position="36"/>
        <end position="57"/>
    </location>
</feature>
<comment type="cofactor">
    <cofactor evidence="10">
        <name>FMN</name>
        <dbReference type="ChEBI" id="CHEBI:58210"/>
    </cofactor>
</comment>
<dbReference type="Proteomes" id="UP000405524">
    <property type="component" value="Unassembled WGS sequence"/>
</dbReference>
<evidence type="ECO:0000256" key="6">
    <source>
        <dbReference type="ARBA" id="ARBA00022967"/>
    </source>
</evidence>
<comment type="subunit">
    <text evidence="10">The complex is composed of six subunits: RnfA, RnfB, RnfC, RnfD, RnfE and RnfG.</text>
</comment>
<dbReference type="EMBL" id="CABWIC010000011">
    <property type="protein sequence ID" value="VWL98462.1"/>
    <property type="molecule type" value="Genomic_DNA"/>
</dbReference>
<keyword evidence="3 10" id="KW-0285">Flavoprotein</keyword>
<gene>
    <name evidence="11" type="primary">rsxD</name>
    <name evidence="10" type="synonym">rnfD</name>
    <name evidence="11" type="ORF">JKKLCJKK_01089</name>
</gene>
<dbReference type="AlphaFoldDB" id="A0A5K1J5H0"/>
<evidence type="ECO:0000313" key="11">
    <source>
        <dbReference type="EMBL" id="VWL98462.1"/>
    </source>
</evidence>
<keyword evidence="8 10" id="KW-1133">Transmembrane helix</keyword>
<dbReference type="GO" id="GO:0022900">
    <property type="term" value="P:electron transport chain"/>
    <property type="evidence" value="ECO:0007669"/>
    <property type="project" value="UniProtKB-UniRule"/>
</dbReference>
<evidence type="ECO:0000313" key="12">
    <source>
        <dbReference type="Proteomes" id="UP000405524"/>
    </source>
</evidence>
<dbReference type="EC" id="7.-.-.-" evidence="10"/>
<comment type="function">
    <text evidence="10">Part of a membrane-bound complex that couples electron transfer with translocation of ions across the membrane.</text>
</comment>
<dbReference type="PANTHER" id="PTHR30578:SF0">
    <property type="entry name" value="ION-TRANSLOCATING OXIDOREDUCTASE COMPLEX SUBUNIT D"/>
    <property type="match status" value="1"/>
</dbReference>
<dbReference type="GeneID" id="77466075"/>
<evidence type="ECO:0000256" key="2">
    <source>
        <dbReference type="ARBA" id="ARBA00022553"/>
    </source>
</evidence>
<evidence type="ECO:0000256" key="4">
    <source>
        <dbReference type="ARBA" id="ARBA00022643"/>
    </source>
</evidence>
<feature type="transmembrane region" description="Helical" evidence="10">
    <location>
        <begin position="202"/>
        <end position="220"/>
    </location>
</feature>
<evidence type="ECO:0000256" key="3">
    <source>
        <dbReference type="ARBA" id="ARBA00022630"/>
    </source>
</evidence>
<feature type="transmembrane region" description="Helical" evidence="10">
    <location>
        <begin position="69"/>
        <end position="87"/>
    </location>
</feature>
<feature type="transmembrane region" description="Helical" evidence="10">
    <location>
        <begin position="93"/>
        <end position="111"/>
    </location>
</feature>
<dbReference type="OrthoDB" id="9776359at2"/>
<evidence type="ECO:0000256" key="1">
    <source>
        <dbReference type="ARBA" id="ARBA00022448"/>
    </source>
</evidence>
<keyword evidence="4 10" id="KW-0288">FMN</keyword>
<feature type="modified residue" description="FMN phosphoryl threonine" evidence="10">
    <location>
        <position position="155"/>
    </location>
</feature>
<sequence length="310" mass="32545">MNLINEASPHFHGKGSTQWIMGMVCLSLLPTLVASVFLYGLGAPLLVLVCVATALVTEHVCCRLMNRESTAGDLSCVVTAMLFAFTLPADCGYFPAILGTVFAIAVVKMLFGGIGCNFANPAVAARVFIMLAMPIALGAYPDIMGRPLDAITGATPLAMNAAGDAPYSYMDMMFGLHAGALGETCIITLLAGYVFLLVMRVVDAWATVPFIATVAVITGFAGQDAIYQVLSGGLALGAFYMATDYTTTPMTPKGKIIFGIGCGVITALVRLFAAAPEGVAFSILFMNMFTPLIDRYTRPQPAGGVKHALV</sequence>
<organism evidence="11 12">
    <name type="scientific">Collinsella intestinalis</name>
    <dbReference type="NCBI Taxonomy" id="147207"/>
    <lineage>
        <taxon>Bacteria</taxon>
        <taxon>Bacillati</taxon>
        <taxon>Actinomycetota</taxon>
        <taxon>Coriobacteriia</taxon>
        <taxon>Coriobacteriales</taxon>
        <taxon>Coriobacteriaceae</taxon>
        <taxon>Collinsella</taxon>
    </lineage>
</organism>
<feature type="transmembrane region" description="Helical" evidence="10">
    <location>
        <begin position="123"/>
        <end position="140"/>
    </location>
</feature>
<dbReference type="NCBIfam" id="TIGR01946">
    <property type="entry name" value="rnfD"/>
    <property type="match status" value="1"/>
</dbReference>
<dbReference type="HAMAP" id="MF_00462">
    <property type="entry name" value="RsxD_RnfD"/>
    <property type="match status" value="1"/>
</dbReference>
<dbReference type="GO" id="GO:0005886">
    <property type="term" value="C:plasma membrane"/>
    <property type="evidence" value="ECO:0007669"/>
    <property type="project" value="UniProtKB-SubCell"/>
</dbReference>
<protein>
    <recommendedName>
        <fullName evidence="10">Ion-translocating oxidoreductase complex subunit D</fullName>
        <ecNumber evidence="10">7.-.-.-</ecNumber>
    </recommendedName>
    <alternativeName>
        <fullName evidence="10">Rnf electron transport complex subunit D</fullName>
    </alternativeName>
</protein>
<evidence type="ECO:0000256" key="8">
    <source>
        <dbReference type="ARBA" id="ARBA00022989"/>
    </source>
</evidence>
<feature type="transmembrane region" description="Helical" evidence="10">
    <location>
        <begin position="255"/>
        <end position="273"/>
    </location>
</feature>
<dbReference type="InterPro" id="IPR011303">
    <property type="entry name" value="RnfD_bac"/>
</dbReference>
<evidence type="ECO:0000256" key="5">
    <source>
        <dbReference type="ARBA" id="ARBA00022692"/>
    </source>
</evidence>
<keyword evidence="10" id="KW-1003">Cell membrane</keyword>
<dbReference type="Pfam" id="PF03116">
    <property type="entry name" value="NQR2_RnfD_RnfE"/>
    <property type="match status" value="1"/>
</dbReference>
<keyword evidence="5 10" id="KW-0812">Transmembrane</keyword>
<keyword evidence="2 10" id="KW-0597">Phosphoprotein</keyword>
<dbReference type="InterPro" id="IPR004338">
    <property type="entry name" value="NqrB/RnfD"/>
</dbReference>
<keyword evidence="9 10" id="KW-0472">Membrane</keyword>